<feature type="non-terminal residue" evidence="2">
    <location>
        <position position="108"/>
    </location>
</feature>
<dbReference type="InterPro" id="IPR002156">
    <property type="entry name" value="RNaseH_domain"/>
</dbReference>
<dbReference type="InterPro" id="IPR053151">
    <property type="entry name" value="RNase_H-like"/>
</dbReference>
<proteinExistence type="predicted"/>
<dbReference type="PANTHER" id="PTHR47723">
    <property type="entry name" value="OS05G0353850 PROTEIN"/>
    <property type="match status" value="1"/>
</dbReference>
<dbReference type="InterPro" id="IPR036397">
    <property type="entry name" value="RNaseH_sf"/>
</dbReference>
<feature type="non-terminal residue" evidence="2">
    <location>
        <position position="1"/>
    </location>
</feature>
<dbReference type="AlphaFoldDB" id="A0A9N7MNF2"/>
<dbReference type="GO" id="GO:0004523">
    <property type="term" value="F:RNA-DNA hybrid ribonuclease activity"/>
    <property type="evidence" value="ECO:0007669"/>
    <property type="project" value="InterPro"/>
</dbReference>
<evidence type="ECO:0000313" key="2">
    <source>
        <dbReference type="EMBL" id="CAA0815830.1"/>
    </source>
</evidence>
<feature type="domain" description="RNase H type-1" evidence="1">
    <location>
        <begin position="7"/>
        <end position="80"/>
    </location>
</feature>
<dbReference type="Gene3D" id="3.30.420.10">
    <property type="entry name" value="Ribonuclease H-like superfamily/Ribonuclease H"/>
    <property type="match status" value="1"/>
</dbReference>
<dbReference type="Pfam" id="PF13456">
    <property type="entry name" value="RVT_3"/>
    <property type="match status" value="1"/>
</dbReference>
<evidence type="ECO:0000259" key="1">
    <source>
        <dbReference type="Pfam" id="PF13456"/>
    </source>
</evidence>
<dbReference type="EMBL" id="CACSLK010013607">
    <property type="protein sequence ID" value="CAA0815830.1"/>
    <property type="molecule type" value="Genomic_DNA"/>
</dbReference>
<dbReference type="GO" id="GO:0003676">
    <property type="term" value="F:nucleic acid binding"/>
    <property type="evidence" value="ECO:0007669"/>
    <property type="project" value="InterPro"/>
</dbReference>
<organism evidence="2 3">
    <name type="scientific">Striga hermonthica</name>
    <name type="common">Purple witchweed</name>
    <name type="synonym">Buchnera hermonthica</name>
    <dbReference type="NCBI Taxonomy" id="68872"/>
    <lineage>
        <taxon>Eukaryota</taxon>
        <taxon>Viridiplantae</taxon>
        <taxon>Streptophyta</taxon>
        <taxon>Embryophyta</taxon>
        <taxon>Tracheophyta</taxon>
        <taxon>Spermatophyta</taxon>
        <taxon>Magnoliopsida</taxon>
        <taxon>eudicotyledons</taxon>
        <taxon>Gunneridae</taxon>
        <taxon>Pentapetalae</taxon>
        <taxon>asterids</taxon>
        <taxon>lamiids</taxon>
        <taxon>Lamiales</taxon>
        <taxon>Orobanchaceae</taxon>
        <taxon>Buchnereae</taxon>
        <taxon>Striga</taxon>
    </lineage>
</organism>
<keyword evidence="2" id="KW-0808">Transferase</keyword>
<dbReference type="GO" id="GO:0016740">
    <property type="term" value="F:transferase activity"/>
    <property type="evidence" value="ECO:0007669"/>
    <property type="project" value="UniProtKB-KW"/>
</dbReference>
<dbReference type="InterPro" id="IPR044730">
    <property type="entry name" value="RNase_H-like_dom_plant"/>
</dbReference>
<accession>A0A9N7MNF2</accession>
<sequence>ALWVKLNTDGAFDRHTGAAGGGGLIRDHGGALISAFHGPLRASSSYDAEIQALQIGLEIDASISSHVWIEMDVAVVITLFFDIWPPGLMADPTSSYAYQRHPPLDPLP</sequence>
<dbReference type="Proteomes" id="UP001153555">
    <property type="component" value="Unassembled WGS sequence"/>
</dbReference>
<gene>
    <name evidence="2" type="ORF">SHERM_15716</name>
</gene>
<reference evidence="2" key="1">
    <citation type="submission" date="2019-12" db="EMBL/GenBank/DDBJ databases">
        <authorList>
            <person name="Scholes J."/>
        </authorList>
    </citation>
    <scope>NUCLEOTIDE SEQUENCE</scope>
</reference>
<dbReference type="PANTHER" id="PTHR47723:SF19">
    <property type="entry name" value="POLYNUCLEOTIDYL TRANSFERASE, RIBONUCLEASE H-LIKE SUPERFAMILY PROTEIN"/>
    <property type="match status" value="1"/>
</dbReference>
<name>A0A9N7MNF2_STRHE</name>
<evidence type="ECO:0000313" key="3">
    <source>
        <dbReference type="Proteomes" id="UP001153555"/>
    </source>
</evidence>
<dbReference type="InterPro" id="IPR012337">
    <property type="entry name" value="RNaseH-like_sf"/>
</dbReference>
<comment type="caution">
    <text evidence="2">The sequence shown here is derived from an EMBL/GenBank/DDBJ whole genome shotgun (WGS) entry which is preliminary data.</text>
</comment>
<protein>
    <submittedName>
        <fullName evidence="2">Polynucleotidyl transferase- ribonuclease H-like superfamily protein</fullName>
    </submittedName>
</protein>
<dbReference type="OrthoDB" id="1107337at2759"/>
<dbReference type="SUPFAM" id="SSF53098">
    <property type="entry name" value="Ribonuclease H-like"/>
    <property type="match status" value="1"/>
</dbReference>
<dbReference type="CDD" id="cd06222">
    <property type="entry name" value="RNase_H_like"/>
    <property type="match status" value="1"/>
</dbReference>
<keyword evidence="3" id="KW-1185">Reference proteome</keyword>